<evidence type="ECO:0000313" key="1">
    <source>
        <dbReference type="EMBL" id="MBA0798765.1"/>
    </source>
</evidence>
<name>A0A7J9GPR1_9ROSI</name>
<accession>A0A7J9GPR1</accession>
<reference evidence="1 2" key="1">
    <citation type="journal article" date="2019" name="Genome Biol. Evol.">
        <title>Insights into the evolution of the New World diploid cottons (Gossypium, subgenus Houzingenia) based on genome sequencing.</title>
        <authorList>
            <person name="Grover C.E."/>
            <person name="Arick M.A. 2nd"/>
            <person name="Thrash A."/>
            <person name="Conover J.L."/>
            <person name="Sanders W.S."/>
            <person name="Peterson D.G."/>
            <person name="Frelichowski J.E."/>
            <person name="Scheffler J.A."/>
            <person name="Scheffler B.E."/>
            <person name="Wendel J.F."/>
        </authorList>
    </citation>
    <scope>NUCLEOTIDE SEQUENCE [LARGE SCALE GENOMIC DNA]</scope>
    <source>
        <strain evidence="1">0</strain>
        <tissue evidence="1">Leaf</tissue>
    </source>
</reference>
<gene>
    <name evidence="1" type="ORF">Gohar_009325</name>
</gene>
<proteinExistence type="predicted"/>
<sequence>MGSRKEIPQNRRSKENGVTHLVLLFRSILTVRMMGVTTNWPRVLWLETLRGSFFYPA</sequence>
<dbReference type="EMBL" id="JABFAD010000005">
    <property type="protein sequence ID" value="MBA0798765.1"/>
    <property type="molecule type" value="Genomic_DNA"/>
</dbReference>
<dbReference type="AlphaFoldDB" id="A0A7J9GPR1"/>
<protein>
    <submittedName>
        <fullName evidence="1">Uncharacterized protein</fullName>
    </submittedName>
</protein>
<evidence type="ECO:0000313" key="2">
    <source>
        <dbReference type="Proteomes" id="UP000593560"/>
    </source>
</evidence>
<dbReference type="Proteomes" id="UP000593560">
    <property type="component" value="Unassembled WGS sequence"/>
</dbReference>
<keyword evidence="2" id="KW-1185">Reference proteome</keyword>
<comment type="caution">
    <text evidence="1">The sequence shown here is derived from an EMBL/GenBank/DDBJ whole genome shotgun (WGS) entry which is preliminary data.</text>
</comment>
<organism evidence="1 2">
    <name type="scientific">Gossypium harknessii</name>
    <dbReference type="NCBI Taxonomy" id="34285"/>
    <lineage>
        <taxon>Eukaryota</taxon>
        <taxon>Viridiplantae</taxon>
        <taxon>Streptophyta</taxon>
        <taxon>Embryophyta</taxon>
        <taxon>Tracheophyta</taxon>
        <taxon>Spermatophyta</taxon>
        <taxon>Magnoliopsida</taxon>
        <taxon>eudicotyledons</taxon>
        <taxon>Gunneridae</taxon>
        <taxon>Pentapetalae</taxon>
        <taxon>rosids</taxon>
        <taxon>malvids</taxon>
        <taxon>Malvales</taxon>
        <taxon>Malvaceae</taxon>
        <taxon>Malvoideae</taxon>
        <taxon>Gossypium</taxon>
    </lineage>
</organism>